<comment type="caution">
    <text evidence="2">The sequence shown here is derived from an EMBL/GenBank/DDBJ whole genome shotgun (WGS) entry which is preliminary data.</text>
</comment>
<dbReference type="RefSeq" id="WP_229466018.1">
    <property type="nucleotide sequence ID" value="NZ_BMWW01000004.1"/>
</dbReference>
<dbReference type="Pfam" id="PF06445">
    <property type="entry name" value="GyrI-like"/>
    <property type="match status" value="1"/>
</dbReference>
<dbReference type="InterPro" id="IPR010499">
    <property type="entry name" value="AraC_E-bd"/>
</dbReference>
<dbReference type="InterPro" id="IPR029442">
    <property type="entry name" value="GyrI-like"/>
</dbReference>
<accession>A0AA88C8F5</accession>
<dbReference type="InterPro" id="IPR011256">
    <property type="entry name" value="Reg_factor_effector_dom_sf"/>
</dbReference>
<sequence>MRSSSSPPIIADKIFNTPNGIALLMTISIIMLPELKLAALQFAGPFSVLGTEMPKVWQRLLSREEEVGTGTGVRYGASMAEHDGIMLENIAVQLADLNALPKGFVGLRIPPCRYALTTHTGPMSGVQDTYLRAFDAIADASLIIDHSAWRLERYDNRFTPTVDAADSEQNAYDILIPLQG</sequence>
<proteinExistence type="predicted"/>
<dbReference type="SUPFAM" id="SSF55136">
    <property type="entry name" value="Probable bacterial effector-binding domain"/>
    <property type="match status" value="1"/>
</dbReference>
<gene>
    <name evidence="2" type="ORF">GCM10007388_25230</name>
</gene>
<feature type="domain" description="AraC effector-binding" evidence="1">
    <location>
        <begin position="25"/>
        <end position="179"/>
    </location>
</feature>
<organism evidence="2 3">
    <name type="scientific">Pseudoduganella plicata</name>
    <dbReference type="NCBI Taxonomy" id="321984"/>
    <lineage>
        <taxon>Bacteria</taxon>
        <taxon>Pseudomonadati</taxon>
        <taxon>Pseudomonadota</taxon>
        <taxon>Betaproteobacteria</taxon>
        <taxon>Burkholderiales</taxon>
        <taxon>Oxalobacteraceae</taxon>
        <taxon>Telluria group</taxon>
        <taxon>Pseudoduganella</taxon>
    </lineage>
</organism>
<evidence type="ECO:0000259" key="1">
    <source>
        <dbReference type="SMART" id="SM00871"/>
    </source>
</evidence>
<dbReference type="Gene3D" id="3.20.80.10">
    <property type="entry name" value="Regulatory factor, effector binding domain"/>
    <property type="match status" value="1"/>
</dbReference>
<name>A0AA88C8F5_9BURK</name>
<evidence type="ECO:0000313" key="2">
    <source>
        <dbReference type="EMBL" id="GGY90939.1"/>
    </source>
</evidence>
<dbReference type="AlphaFoldDB" id="A0AA88C8F5"/>
<protein>
    <recommendedName>
        <fullName evidence="1">AraC effector-binding domain-containing protein</fullName>
    </recommendedName>
</protein>
<evidence type="ECO:0000313" key="3">
    <source>
        <dbReference type="Proteomes" id="UP000619512"/>
    </source>
</evidence>
<dbReference type="SMART" id="SM00871">
    <property type="entry name" value="AraC_E_bind"/>
    <property type="match status" value="1"/>
</dbReference>
<reference evidence="2" key="2">
    <citation type="submission" date="2022-12" db="EMBL/GenBank/DDBJ databases">
        <authorList>
            <person name="Sun Q."/>
            <person name="Kim S."/>
        </authorList>
    </citation>
    <scope>NUCLEOTIDE SEQUENCE</scope>
    <source>
        <strain evidence="2">KCTC 12344</strain>
    </source>
</reference>
<dbReference type="EMBL" id="BMWW01000004">
    <property type="protein sequence ID" value="GGY90939.1"/>
    <property type="molecule type" value="Genomic_DNA"/>
</dbReference>
<dbReference type="Proteomes" id="UP000619512">
    <property type="component" value="Unassembled WGS sequence"/>
</dbReference>
<reference evidence="2" key="1">
    <citation type="journal article" date="2014" name="Int. J. Syst. Evol. Microbiol.">
        <title>Complete genome sequence of Corynebacterium casei LMG S-19264T (=DSM 44701T), isolated from a smear-ripened cheese.</title>
        <authorList>
            <consortium name="US DOE Joint Genome Institute (JGI-PGF)"/>
            <person name="Walter F."/>
            <person name="Albersmeier A."/>
            <person name="Kalinowski J."/>
            <person name="Ruckert C."/>
        </authorList>
    </citation>
    <scope>NUCLEOTIDE SEQUENCE</scope>
    <source>
        <strain evidence="2">KCTC 12344</strain>
    </source>
</reference>